<dbReference type="STRING" id="593133.SAMN04488006_1869"/>
<keyword evidence="4" id="KW-1185">Reference proteome</keyword>
<name>A0A1I6QKL4_9FLAO</name>
<evidence type="ECO:0000256" key="2">
    <source>
        <dbReference type="SAM" id="Phobius"/>
    </source>
</evidence>
<reference evidence="4" key="1">
    <citation type="submission" date="2016-10" db="EMBL/GenBank/DDBJ databases">
        <authorList>
            <person name="Varghese N."/>
            <person name="Submissions S."/>
        </authorList>
    </citation>
    <scope>NUCLEOTIDE SEQUENCE [LARGE SCALE GENOMIC DNA]</scope>
    <source>
        <strain evidence="4">DSM 24450</strain>
    </source>
</reference>
<keyword evidence="2" id="KW-0472">Membrane</keyword>
<accession>A0A1I6QKL4</accession>
<evidence type="ECO:0000313" key="3">
    <source>
        <dbReference type="EMBL" id="SFS52995.1"/>
    </source>
</evidence>
<dbReference type="InterPro" id="IPR021953">
    <property type="entry name" value="DUF3570"/>
</dbReference>
<organism evidence="3 4">
    <name type="scientific">Lutibacter maritimus</name>
    <dbReference type="NCBI Taxonomy" id="593133"/>
    <lineage>
        <taxon>Bacteria</taxon>
        <taxon>Pseudomonadati</taxon>
        <taxon>Bacteroidota</taxon>
        <taxon>Flavobacteriia</taxon>
        <taxon>Flavobacteriales</taxon>
        <taxon>Flavobacteriaceae</taxon>
        <taxon>Lutibacter</taxon>
    </lineage>
</organism>
<gene>
    <name evidence="3" type="ORF">SAMN04488006_1869</name>
</gene>
<evidence type="ECO:0000256" key="1">
    <source>
        <dbReference type="SAM" id="MobiDB-lite"/>
    </source>
</evidence>
<keyword evidence="2" id="KW-1133">Transmembrane helix</keyword>
<keyword evidence="2" id="KW-0812">Transmembrane</keyword>
<feature type="transmembrane region" description="Helical" evidence="2">
    <location>
        <begin position="12"/>
        <end position="33"/>
    </location>
</feature>
<dbReference type="AlphaFoldDB" id="A0A1I6QKL4"/>
<evidence type="ECO:0000313" key="4">
    <source>
        <dbReference type="Proteomes" id="UP000199312"/>
    </source>
</evidence>
<sequence length="501" mass="56067">MAENQVEVVDVINVIMKKYIGLFILFISFFAFSQNENNTYKKRVLENTEVDLISSFYGQDGDNAAVTGGIGTEKLTDVATTITVSIPLNDNDIFTIDATISAYSSASSSNLNPFDASGASRGGDDDDDEHDDRSAKPTAIGPATGSPWVESSGASKSDVWVNGDIGYSHASENRNSIIGANLSFAKEFDYTSIGVGGNFTKLFNEKNTEIGLKANIYMDSWQPVYPTEIKSYKEVNKNLNDGFFEGVDILDQNGAIINKTGSTVWSPFNTTLVENKSRNTYSASISFSQILSKKAQISIFLDVVQQNGWLANPMQRVYFGDRANYYIGNASSIANYTSPKNTDVFQLADDIERLPDTRFKLPIGARFNYYLNEVVSLRTYYRYYYDDWGITSHTANIELPIKISDTYTLYPTYRYYTQTAADYFAPYEELLSTSEFYTSDYDLSEFNANQFGFGVSYTDIFTTRRIWKLGLKSIDLKYSNYKRNTGLTAGIISAGFKFVMD</sequence>
<dbReference type="Pfam" id="PF12094">
    <property type="entry name" value="DUF3570"/>
    <property type="match status" value="1"/>
</dbReference>
<dbReference type="Proteomes" id="UP000199312">
    <property type="component" value="Unassembled WGS sequence"/>
</dbReference>
<proteinExistence type="predicted"/>
<feature type="region of interest" description="Disordered" evidence="1">
    <location>
        <begin position="105"/>
        <end position="155"/>
    </location>
</feature>
<evidence type="ECO:0008006" key="5">
    <source>
        <dbReference type="Google" id="ProtNLM"/>
    </source>
</evidence>
<feature type="compositionally biased region" description="Low complexity" evidence="1">
    <location>
        <begin position="105"/>
        <end position="119"/>
    </location>
</feature>
<dbReference type="EMBL" id="FOZP01000004">
    <property type="protein sequence ID" value="SFS52995.1"/>
    <property type="molecule type" value="Genomic_DNA"/>
</dbReference>
<protein>
    <recommendedName>
        <fullName evidence="5">DUF3570 domain-containing protein</fullName>
    </recommendedName>
</protein>